<keyword evidence="1" id="KW-0472">Membrane</keyword>
<gene>
    <name evidence="2" type="ORF">A2482_02050</name>
</gene>
<dbReference type="AlphaFoldDB" id="A0A1F5T7A9"/>
<sequence length="125" mass="14450">MKRSESRQIEFIALLIVYFVFCAIFWIGFGISDSGLEEFARQRVCAYAAFVVGWFIIGGVSSEGSCEKFMKREVKKELNEYGRVLSSGTHALIVFRIVMVVFWPIVELTGFCRDWWLTTKKRSID</sequence>
<organism evidence="2 3">
    <name type="scientific">Candidatus Falkowbacteria bacterium RIFOXYC2_FULL_48_21</name>
    <dbReference type="NCBI Taxonomy" id="1798005"/>
    <lineage>
        <taxon>Bacteria</taxon>
        <taxon>Candidatus Falkowiibacteriota</taxon>
    </lineage>
</organism>
<dbReference type="EMBL" id="MFGM01000067">
    <property type="protein sequence ID" value="OGF34835.1"/>
    <property type="molecule type" value="Genomic_DNA"/>
</dbReference>
<accession>A0A1F5T7A9</accession>
<keyword evidence="1" id="KW-0812">Transmembrane</keyword>
<proteinExistence type="predicted"/>
<keyword evidence="1" id="KW-1133">Transmembrane helix</keyword>
<comment type="caution">
    <text evidence="2">The sequence shown here is derived from an EMBL/GenBank/DDBJ whole genome shotgun (WGS) entry which is preliminary data.</text>
</comment>
<feature type="transmembrane region" description="Helical" evidence="1">
    <location>
        <begin position="44"/>
        <end position="63"/>
    </location>
</feature>
<feature type="transmembrane region" description="Helical" evidence="1">
    <location>
        <begin position="84"/>
        <end position="106"/>
    </location>
</feature>
<name>A0A1F5T7A9_9BACT</name>
<protein>
    <submittedName>
        <fullName evidence="2">Uncharacterized protein</fullName>
    </submittedName>
</protein>
<feature type="transmembrane region" description="Helical" evidence="1">
    <location>
        <begin position="12"/>
        <end position="32"/>
    </location>
</feature>
<evidence type="ECO:0000313" key="2">
    <source>
        <dbReference type="EMBL" id="OGF34835.1"/>
    </source>
</evidence>
<evidence type="ECO:0000313" key="3">
    <source>
        <dbReference type="Proteomes" id="UP000178656"/>
    </source>
</evidence>
<dbReference type="Proteomes" id="UP000178656">
    <property type="component" value="Unassembled WGS sequence"/>
</dbReference>
<reference evidence="2 3" key="1">
    <citation type="journal article" date="2016" name="Nat. Commun.">
        <title>Thousands of microbial genomes shed light on interconnected biogeochemical processes in an aquifer system.</title>
        <authorList>
            <person name="Anantharaman K."/>
            <person name="Brown C.T."/>
            <person name="Hug L.A."/>
            <person name="Sharon I."/>
            <person name="Castelle C.J."/>
            <person name="Probst A.J."/>
            <person name="Thomas B.C."/>
            <person name="Singh A."/>
            <person name="Wilkins M.J."/>
            <person name="Karaoz U."/>
            <person name="Brodie E.L."/>
            <person name="Williams K.H."/>
            <person name="Hubbard S.S."/>
            <person name="Banfield J.F."/>
        </authorList>
    </citation>
    <scope>NUCLEOTIDE SEQUENCE [LARGE SCALE GENOMIC DNA]</scope>
</reference>
<evidence type="ECO:0000256" key="1">
    <source>
        <dbReference type="SAM" id="Phobius"/>
    </source>
</evidence>